<organism evidence="4 5">
    <name type="scientific">Listeria kieliensis</name>
    <dbReference type="NCBI Taxonomy" id="1621700"/>
    <lineage>
        <taxon>Bacteria</taxon>
        <taxon>Bacillati</taxon>
        <taxon>Bacillota</taxon>
        <taxon>Bacilli</taxon>
        <taxon>Bacillales</taxon>
        <taxon>Listeriaceae</taxon>
        <taxon>Listeria</taxon>
    </lineage>
</organism>
<feature type="domain" description="YhaN AAA" evidence="3">
    <location>
        <begin position="1"/>
        <end position="196"/>
    </location>
</feature>
<feature type="transmembrane region" description="Helical" evidence="2">
    <location>
        <begin position="451"/>
        <end position="467"/>
    </location>
</feature>
<comment type="caution">
    <text evidence="4">The sequence shown here is derived from an EMBL/GenBank/DDBJ whole genome shotgun (WGS) entry which is preliminary data.</text>
</comment>
<keyword evidence="2" id="KW-0812">Transmembrane</keyword>
<name>A0A3D8TQC5_9LIST</name>
<protein>
    <recommendedName>
        <fullName evidence="3">YhaN AAA domain-containing protein</fullName>
    </recommendedName>
</protein>
<keyword evidence="5" id="KW-1185">Reference proteome</keyword>
<keyword evidence="2" id="KW-1133">Transmembrane helix</keyword>
<feature type="coiled-coil region" evidence="1">
    <location>
        <begin position="609"/>
        <end position="647"/>
    </location>
</feature>
<evidence type="ECO:0000256" key="2">
    <source>
        <dbReference type="SAM" id="Phobius"/>
    </source>
</evidence>
<dbReference type="Proteomes" id="UP000257055">
    <property type="component" value="Unassembled WGS sequence"/>
</dbReference>
<dbReference type="Gene3D" id="3.40.50.300">
    <property type="entry name" value="P-loop containing nucleotide triphosphate hydrolases"/>
    <property type="match status" value="2"/>
</dbReference>
<feature type="transmembrane region" description="Helical" evidence="2">
    <location>
        <begin position="426"/>
        <end position="445"/>
    </location>
</feature>
<dbReference type="InterPro" id="IPR027417">
    <property type="entry name" value="P-loop_NTPase"/>
</dbReference>
<keyword evidence="1" id="KW-0175">Coiled coil</keyword>
<accession>A0A3D8TQC5</accession>
<dbReference type="InterPro" id="IPR038734">
    <property type="entry name" value="YhaN_AAA"/>
</dbReference>
<feature type="coiled-coil region" evidence="1">
    <location>
        <begin position="691"/>
        <end position="718"/>
    </location>
</feature>
<evidence type="ECO:0000313" key="5">
    <source>
        <dbReference type="Proteomes" id="UP000257055"/>
    </source>
</evidence>
<reference evidence="5" key="1">
    <citation type="submission" date="2015-04" db="EMBL/GenBank/DDBJ databases">
        <authorList>
            <person name="Schardt J."/>
            <person name="Mueller-Herbst S."/>
            <person name="Scherer S."/>
            <person name="Huptas C."/>
        </authorList>
    </citation>
    <scope>NUCLEOTIDE SEQUENCE [LARGE SCALE GENOMIC DNA]</scope>
    <source>
        <strain evidence="5">Kiel-L1</strain>
    </source>
</reference>
<dbReference type="AlphaFoldDB" id="A0A3D8TQC5"/>
<evidence type="ECO:0000256" key="1">
    <source>
        <dbReference type="SAM" id="Coils"/>
    </source>
</evidence>
<dbReference type="Pfam" id="PF13514">
    <property type="entry name" value="AAA_27"/>
    <property type="match status" value="1"/>
</dbReference>
<sequence length="900" mass="104312">MKIISVEIVGFGKWENTTFDDFGDFQMIYGENEAGKSTIMAFIHSILFGFPAKQSSYLRMEPKNKGAYGGKLTLSETRFGTVVIERLRGKSAGDVTVHMEDGSRHGEEKLNEILNGMDRRTYEAIFSFNIHGLQQIGQMKQEEFEKYLLATGTAGSDRLLLMNESLKKQLDDLFKPGGKKPVINQAVEVAKKSRDAYLDSKEQNEKYAGLVSKMERLEQQEAERAGNKRALQIELANLERLKEKWPIYSEKKVLAKQISQQMEFPPDGLARFDQLETRFNERNHEQMQLEERKKALAERNLVENELDAGLAGSIQELLESFRVYQDRAQQLKEQETESELLARQVGMDFSRKPLDANFDEEIAQISLADRDLERGEQENRFALEAEQKEEKRIQQEVDELEGLLWTSEKTHEKEVELKKEKKQSPYLLGGAVILLILGISLALFIPGFLGYILLVMALVLFLAGFFKKTENTDEVARIELEEQRRYRAKWKELLGKLDEVLMRIASLEETKAKLDQERERIELEKAKLYEPLGLKQGISFDADMAFVKESYTKWLRLQDLKERRNVGRAFLKEWEEQLQRFPAEGDSTEEKVASLRHKLRVYRENAASAAKNEEKMEQLDGQLDLAKRDLRKMREEMDALLAAAQANSELEFRELGLRDKELRAARERFTLLSAQLPETLDFSAYPDFEALKEAELKCKEELTAMDAAQAEFERVRAETRHEIAILEEGGTFSYLTQEYYLKRDRVRELADEWMTLKLAEELTNRTVAHLQETKFPKALELATFYFGKLTGGRYTRVSFNDAKRIEVKRSDFVVFKPEELSQATKEQLYLAIRLALIEIIAEDFPFPILIDDGFVNFDAERLDLLMQLLKYRKDENQVIFFSCHKETSKYFSDNRVLVLY</sequence>
<feature type="coiled-coil region" evidence="1">
    <location>
        <begin position="497"/>
        <end position="527"/>
    </location>
</feature>
<dbReference type="RefSeq" id="WP_115753098.1">
    <property type="nucleotide sequence ID" value="NZ_LARY01000002.1"/>
</dbReference>
<dbReference type="EMBL" id="LARY01000002">
    <property type="protein sequence ID" value="RDX00853.1"/>
    <property type="molecule type" value="Genomic_DNA"/>
</dbReference>
<proteinExistence type="predicted"/>
<dbReference type="PANTHER" id="PTHR41259">
    <property type="entry name" value="DOUBLE-STRAND BREAK REPAIR RAD50 ATPASE, PUTATIVE-RELATED"/>
    <property type="match status" value="1"/>
</dbReference>
<evidence type="ECO:0000313" key="4">
    <source>
        <dbReference type="EMBL" id="RDX00853.1"/>
    </source>
</evidence>
<gene>
    <name evidence="4" type="ORF">UR08_07730</name>
</gene>
<evidence type="ECO:0000259" key="3">
    <source>
        <dbReference type="Pfam" id="PF13514"/>
    </source>
</evidence>
<dbReference type="PANTHER" id="PTHR41259:SF1">
    <property type="entry name" value="DOUBLE-STRAND BREAK REPAIR RAD50 ATPASE, PUTATIVE-RELATED"/>
    <property type="match status" value="1"/>
</dbReference>
<keyword evidence="2" id="KW-0472">Membrane</keyword>
<dbReference type="SUPFAM" id="SSF52540">
    <property type="entry name" value="P-loop containing nucleoside triphosphate hydrolases"/>
    <property type="match status" value="1"/>
</dbReference>